<comment type="caution">
    <text evidence="1">The sequence shown here is derived from an EMBL/GenBank/DDBJ whole genome shotgun (WGS) entry which is preliminary data.</text>
</comment>
<dbReference type="Proteomes" id="UP001165080">
    <property type="component" value="Unassembled WGS sequence"/>
</dbReference>
<keyword evidence="2" id="KW-1185">Reference proteome</keyword>
<proteinExistence type="predicted"/>
<evidence type="ECO:0000313" key="2">
    <source>
        <dbReference type="Proteomes" id="UP001165080"/>
    </source>
</evidence>
<gene>
    <name evidence="1" type="primary">PLESTB002793</name>
    <name evidence="1" type="ORF">PLESTB_001733800</name>
</gene>
<dbReference type="AlphaFoldDB" id="A0A9W6BZY3"/>
<reference evidence="1 2" key="1">
    <citation type="journal article" date="2023" name="Commun. Biol.">
        <title>Reorganization of the ancestral sex-determining regions during the evolution of trioecy in Pleodorina starrii.</title>
        <authorList>
            <person name="Takahashi K."/>
            <person name="Suzuki S."/>
            <person name="Kawai-Toyooka H."/>
            <person name="Yamamoto K."/>
            <person name="Hamaji T."/>
            <person name="Ootsuki R."/>
            <person name="Yamaguchi H."/>
            <person name="Kawachi M."/>
            <person name="Higashiyama T."/>
            <person name="Nozaki H."/>
        </authorList>
    </citation>
    <scope>NUCLEOTIDE SEQUENCE [LARGE SCALE GENOMIC DNA]</scope>
    <source>
        <strain evidence="1 2">NIES-4479</strain>
    </source>
</reference>
<sequence length="90" mass="10710">MHMLQGDILKVFPTKNWDFPKFFHMRKYAADVRMYGMTDLTTTGPKESLVKDNRKAWMNTNKKNDTYNQQIELRRVVALFYEPYGTSNLI</sequence>
<protein>
    <submittedName>
        <fullName evidence="1">Uncharacterized protein</fullName>
    </submittedName>
</protein>
<accession>A0A9W6BZY3</accession>
<evidence type="ECO:0000313" key="1">
    <source>
        <dbReference type="EMBL" id="GLC61233.1"/>
    </source>
</evidence>
<organism evidence="1 2">
    <name type="scientific">Pleodorina starrii</name>
    <dbReference type="NCBI Taxonomy" id="330485"/>
    <lineage>
        <taxon>Eukaryota</taxon>
        <taxon>Viridiplantae</taxon>
        <taxon>Chlorophyta</taxon>
        <taxon>core chlorophytes</taxon>
        <taxon>Chlorophyceae</taxon>
        <taxon>CS clade</taxon>
        <taxon>Chlamydomonadales</taxon>
        <taxon>Volvocaceae</taxon>
        <taxon>Pleodorina</taxon>
    </lineage>
</organism>
<name>A0A9W6BZY3_9CHLO</name>
<dbReference type="EMBL" id="BRXU01000043">
    <property type="protein sequence ID" value="GLC61233.1"/>
    <property type="molecule type" value="Genomic_DNA"/>
</dbReference>